<evidence type="ECO:0000313" key="1">
    <source>
        <dbReference type="EMBL" id="MDX8151838.1"/>
    </source>
</evidence>
<accession>A0ABU4VJ63</accession>
<evidence type="ECO:0000313" key="2">
    <source>
        <dbReference type="Proteomes" id="UP001277761"/>
    </source>
</evidence>
<comment type="caution">
    <text evidence="1">The sequence shown here is derived from an EMBL/GenBank/DDBJ whole genome shotgun (WGS) entry which is preliminary data.</text>
</comment>
<dbReference type="EMBL" id="JAXAVX010000004">
    <property type="protein sequence ID" value="MDX8151838.1"/>
    <property type="molecule type" value="Genomic_DNA"/>
</dbReference>
<organism evidence="1 2">
    <name type="scientific">Patulibacter brassicae</name>
    <dbReference type="NCBI Taxonomy" id="1705717"/>
    <lineage>
        <taxon>Bacteria</taxon>
        <taxon>Bacillati</taxon>
        <taxon>Actinomycetota</taxon>
        <taxon>Thermoleophilia</taxon>
        <taxon>Solirubrobacterales</taxon>
        <taxon>Patulibacteraceae</taxon>
        <taxon>Patulibacter</taxon>
    </lineage>
</organism>
<dbReference type="InterPro" id="IPR024486">
    <property type="entry name" value="DUF2617"/>
</dbReference>
<dbReference type="Pfam" id="PF10936">
    <property type="entry name" value="DUF2617"/>
    <property type="match status" value="1"/>
</dbReference>
<gene>
    <name evidence="1" type="ORF">SK069_09555</name>
</gene>
<protein>
    <submittedName>
        <fullName evidence="1">DUF2617 family protein</fullName>
    </submittedName>
</protein>
<reference evidence="1 2" key="1">
    <citation type="submission" date="2023-11" db="EMBL/GenBank/DDBJ databases">
        <authorList>
            <person name="Xu M."/>
            <person name="Jiang T."/>
        </authorList>
    </citation>
    <scope>NUCLEOTIDE SEQUENCE [LARGE SCALE GENOMIC DNA]</scope>
    <source>
        <strain evidence="1 2">SD</strain>
    </source>
</reference>
<name>A0ABU4VJ63_9ACTN</name>
<proteinExistence type="predicted"/>
<keyword evidence="2" id="KW-1185">Reference proteome</keyword>
<dbReference type="Proteomes" id="UP001277761">
    <property type="component" value="Unassembled WGS sequence"/>
</dbReference>
<dbReference type="RefSeq" id="WP_319953993.1">
    <property type="nucleotide sequence ID" value="NZ_JAXAVX010000004.1"/>
</dbReference>
<sequence length="180" mass="19159">MRRRLEIPFRDAAADDLAWSLRAGDAARPPAVPDALARLDVPLGDRVLRLEVLGASHAATLVAPARALVEVVACGAPEGRALPDAPGTVELDGLRYAFDATVERTTADEVRALAGRLAHELDADPHALVAEFPGLPGAVTALRATPEGDVLRWRTWHLYPERGEIVRTDSAVTALVEAIA</sequence>